<dbReference type="RefSeq" id="WP_018383429.1">
    <property type="nucleotide sequence ID" value="NZ_LLZU01000035.1"/>
</dbReference>
<dbReference type="STRING" id="76728.AQ490_05560"/>
<dbReference type="InterPro" id="IPR016032">
    <property type="entry name" value="Sig_transdc_resp-reg_C-effctor"/>
</dbReference>
<dbReference type="EMBL" id="LLZU01000035">
    <property type="protein sequence ID" value="KRV47829.1"/>
    <property type="molecule type" value="Genomic_DNA"/>
</dbReference>
<dbReference type="InterPro" id="IPR036388">
    <property type="entry name" value="WH-like_DNA-bd_sf"/>
</dbReference>
<dbReference type="Pfam" id="PF01978">
    <property type="entry name" value="TrmB"/>
    <property type="match status" value="1"/>
</dbReference>
<protein>
    <recommendedName>
        <fullName evidence="1">HTH luxR-type domain-containing protein</fullName>
    </recommendedName>
</protein>
<name>A0A0T6LP74_WENVI</name>
<evidence type="ECO:0000313" key="2">
    <source>
        <dbReference type="EMBL" id="KRV47829.1"/>
    </source>
</evidence>
<dbReference type="SUPFAM" id="SSF46894">
    <property type="entry name" value="C-terminal effector domain of the bipartite response regulators"/>
    <property type="match status" value="1"/>
</dbReference>
<keyword evidence="3" id="KW-1185">Reference proteome</keyword>
<dbReference type="OrthoDB" id="3369460at2"/>
<dbReference type="InterPro" id="IPR002831">
    <property type="entry name" value="Tscrpt_reg_TrmB_N"/>
</dbReference>
<proteinExistence type="predicted"/>
<dbReference type="SUPFAM" id="SSF56024">
    <property type="entry name" value="Phospholipase D/nuclease"/>
    <property type="match status" value="1"/>
</dbReference>
<feature type="domain" description="HTH luxR-type" evidence="1">
    <location>
        <begin position="255"/>
        <end position="320"/>
    </location>
</feature>
<organism evidence="2 3">
    <name type="scientific">Wenjunlia vitaminophila</name>
    <name type="common">Streptomyces vitaminophilus</name>
    <dbReference type="NCBI Taxonomy" id="76728"/>
    <lineage>
        <taxon>Bacteria</taxon>
        <taxon>Bacillati</taxon>
        <taxon>Actinomycetota</taxon>
        <taxon>Actinomycetes</taxon>
        <taxon>Kitasatosporales</taxon>
        <taxon>Streptomycetaceae</taxon>
        <taxon>Wenjunlia</taxon>
    </lineage>
</organism>
<dbReference type="InterPro" id="IPR000792">
    <property type="entry name" value="Tscrpt_reg_LuxR_C"/>
</dbReference>
<dbReference type="Gene3D" id="1.10.10.10">
    <property type="entry name" value="Winged helix-like DNA-binding domain superfamily/Winged helix DNA-binding domain"/>
    <property type="match status" value="2"/>
</dbReference>
<dbReference type="GO" id="GO:0006355">
    <property type="term" value="P:regulation of DNA-templated transcription"/>
    <property type="evidence" value="ECO:0007669"/>
    <property type="project" value="InterPro"/>
</dbReference>
<dbReference type="SMART" id="SM00421">
    <property type="entry name" value="HTH_LUXR"/>
    <property type="match status" value="1"/>
</dbReference>
<reference evidence="2 3" key="1">
    <citation type="submission" date="2015-10" db="EMBL/GenBank/DDBJ databases">
        <title>Draft genome sequence of pyrrolomycin-producing Streptomyces vitaminophilus.</title>
        <authorList>
            <person name="Graham D.E."/>
            <person name="Mahan K.M."/>
            <person name="Klingeman D.M."/>
            <person name="Hettich R.L."/>
            <person name="Parry R.J."/>
        </authorList>
    </citation>
    <scope>NUCLEOTIDE SEQUENCE [LARGE SCALE GENOMIC DNA]</scope>
    <source>
        <strain evidence="2 3">ATCC 31673</strain>
    </source>
</reference>
<dbReference type="AlphaFoldDB" id="A0A0T6LP74"/>
<evidence type="ECO:0000259" key="1">
    <source>
        <dbReference type="PROSITE" id="PS50043"/>
    </source>
</evidence>
<dbReference type="CDD" id="cd00090">
    <property type="entry name" value="HTH_ARSR"/>
    <property type="match status" value="1"/>
</dbReference>
<dbReference type="InterPro" id="IPR011991">
    <property type="entry name" value="ArsR-like_HTH"/>
</dbReference>
<dbReference type="SUPFAM" id="SSF46785">
    <property type="entry name" value="Winged helix' DNA-binding domain"/>
    <property type="match status" value="1"/>
</dbReference>
<dbReference type="Proteomes" id="UP000050867">
    <property type="component" value="Unassembled WGS sequence"/>
</dbReference>
<dbReference type="PANTHER" id="PTHR34293:SF1">
    <property type="entry name" value="HTH-TYPE TRANSCRIPTIONAL REGULATOR TRMBL2"/>
    <property type="match status" value="1"/>
</dbReference>
<dbReference type="PROSITE" id="PS50043">
    <property type="entry name" value="HTH_LUXR_2"/>
    <property type="match status" value="1"/>
</dbReference>
<evidence type="ECO:0000313" key="3">
    <source>
        <dbReference type="Proteomes" id="UP000050867"/>
    </source>
</evidence>
<dbReference type="eggNOG" id="COG2197">
    <property type="taxonomic scope" value="Bacteria"/>
</dbReference>
<dbReference type="PANTHER" id="PTHR34293">
    <property type="entry name" value="HTH-TYPE TRANSCRIPTIONAL REGULATOR TRMBL2"/>
    <property type="match status" value="1"/>
</dbReference>
<accession>A0A0T6LP74</accession>
<dbReference type="InterPro" id="IPR036390">
    <property type="entry name" value="WH_DNA-bd_sf"/>
</dbReference>
<dbReference type="InterPro" id="IPR051797">
    <property type="entry name" value="TrmB-like"/>
</dbReference>
<gene>
    <name evidence="2" type="ORF">AQ490_05560</name>
</gene>
<sequence>MPDQHLLGPLGLGENESALYLYLLSTPRCTAHQLVEATGLTVSRVRRSLTRLTEAGLVTRLAVTPARYVAAPPETAVDSLARKRQEELEQVRAQIREVARKHQGASVGTPDDLLELIEGNAQITHRVQQLQLGTQEELLVVDCPPYFDMTAQHANPIALQLLRRGVSVRVIYHQPSLEFWVQAATECIAAGEQARVLPSVHMKMAVADRSAAMIPLNFGASETTAALYLHPSPLLTTLINCFEMLWERATPLVPSEVAQQELTEQDRKLLQMLASGMKDAAITRALGVTQRTTTRRIAHLMSVLGAQTRFQTGLQASRRGWL</sequence>
<dbReference type="GO" id="GO:0003677">
    <property type="term" value="F:DNA binding"/>
    <property type="evidence" value="ECO:0007669"/>
    <property type="project" value="InterPro"/>
</dbReference>
<comment type="caution">
    <text evidence="2">The sequence shown here is derived from an EMBL/GenBank/DDBJ whole genome shotgun (WGS) entry which is preliminary data.</text>
</comment>